<dbReference type="PANTHER" id="PTHR48098:SF6">
    <property type="entry name" value="FERRI-BACILLIBACTIN ESTERASE BESA"/>
    <property type="match status" value="1"/>
</dbReference>
<dbReference type="PANTHER" id="PTHR48098">
    <property type="entry name" value="ENTEROCHELIN ESTERASE-RELATED"/>
    <property type="match status" value="1"/>
</dbReference>
<keyword evidence="1" id="KW-0378">Hydrolase</keyword>
<dbReference type="eggNOG" id="COG2819">
    <property type="taxonomic scope" value="Bacteria"/>
</dbReference>
<name>H8KXX1_SOLCM</name>
<dbReference type="HOGENOM" id="CLU_725403_0_0_10"/>
<evidence type="ECO:0000313" key="2">
    <source>
        <dbReference type="Proteomes" id="UP000007590"/>
    </source>
</evidence>
<proteinExistence type="predicted"/>
<protein>
    <submittedName>
        <fullName evidence="1">Putative hydrolase of alpha/beta superfamily</fullName>
    </submittedName>
</protein>
<dbReference type="InterPro" id="IPR050583">
    <property type="entry name" value="Mycobacterial_A85_antigen"/>
</dbReference>
<dbReference type="Pfam" id="PF00756">
    <property type="entry name" value="Esterase"/>
    <property type="match status" value="1"/>
</dbReference>
<dbReference type="EMBL" id="CP003349">
    <property type="protein sequence ID" value="AFD05647.1"/>
    <property type="molecule type" value="Genomic_DNA"/>
</dbReference>
<dbReference type="InterPro" id="IPR029058">
    <property type="entry name" value="AB_hydrolase_fold"/>
</dbReference>
<dbReference type="InterPro" id="IPR000801">
    <property type="entry name" value="Esterase-like"/>
</dbReference>
<dbReference type="AlphaFoldDB" id="H8KXX1"/>
<keyword evidence="2" id="KW-1185">Reference proteome</keyword>
<sequence>MMFFNLLIAFLIKVKKHHFFISMNLQKLLSNCVIYLLTHSLAFAQSPDTSITPFCISYIETRMIHSAAVADDFKLYVRLPDNYSSSTNKYPVLYMTDGDWNMTVAMNCFSMLRQDYFITEPIIVGIGYGKGQNKRTRDLNPYTGGPKFLEFIEKEVMPWISGRYRTTNEKAIYGYSLGGMFTTYVLFNRPELFNMVFIGAPGNYAKTLLSESEKYFTTHNDLNAKVYAGVGEYERDAVKNLSLFQQYIESKECKNLIIETGVVPKANHGSGLAQVMQEAIAFGYCKKPKAIDLSPTAYKPYLGVYTTPTDSTLKMEIFEKDRKLYLKTTFNETPFELFASSKKDYFIEEMQKTFFSFEKDEQGKPYIIFINAENKQLKFFK</sequence>
<evidence type="ECO:0000313" key="1">
    <source>
        <dbReference type="EMBL" id="AFD05647.1"/>
    </source>
</evidence>
<dbReference type="Gene3D" id="3.40.50.1820">
    <property type="entry name" value="alpha/beta hydrolase"/>
    <property type="match status" value="1"/>
</dbReference>
<dbReference type="KEGG" id="scn:Solca_0515"/>
<gene>
    <name evidence="1" type="ordered locus">Solca_0515</name>
</gene>
<organism evidence="1 2">
    <name type="scientific">Solitalea canadensis (strain ATCC 29591 / DSM 3403 / JCM 21819 / LMG 8368 / NBRC 15130 / NCIMB 12057 / USAM 9D)</name>
    <name type="common">Flexibacter canadensis</name>
    <dbReference type="NCBI Taxonomy" id="929556"/>
    <lineage>
        <taxon>Bacteria</taxon>
        <taxon>Pseudomonadati</taxon>
        <taxon>Bacteroidota</taxon>
        <taxon>Sphingobacteriia</taxon>
        <taxon>Sphingobacteriales</taxon>
        <taxon>Sphingobacteriaceae</taxon>
        <taxon>Solitalea</taxon>
    </lineage>
</organism>
<reference evidence="1" key="1">
    <citation type="submission" date="2012-02" db="EMBL/GenBank/DDBJ databases">
        <title>The complete genome of Solitalea canadensis DSM 3403.</title>
        <authorList>
            <consortium name="US DOE Joint Genome Institute (JGI-PGF)"/>
            <person name="Lucas S."/>
            <person name="Copeland A."/>
            <person name="Lapidus A."/>
            <person name="Glavina del Rio T."/>
            <person name="Dalin E."/>
            <person name="Tice H."/>
            <person name="Bruce D."/>
            <person name="Goodwin L."/>
            <person name="Pitluck S."/>
            <person name="Peters L."/>
            <person name="Ovchinnikova G."/>
            <person name="Lu M."/>
            <person name="Kyrpides N."/>
            <person name="Mavromatis K."/>
            <person name="Ivanova N."/>
            <person name="Brettin T."/>
            <person name="Detter J.C."/>
            <person name="Han C."/>
            <person name="Larimer F."/>
            <person name="Land M."/>
            <person name="Hauser L."/>
            <person name="Markowitz V."/>
            <person name="Cheng J.-F."/>
            <person name="Hugenholtz P."/>
            <person name="Woyke T."/>
            <person name="Wu D."/>
            <person name="Spring S."/>
            <person name="Schroeder M."/>
            <person name="Kopitz M."/>
            <person name="Brambilla E."/>
            <person name="Klenk H.-P."/>
            <person name="Eisen J.A."/>
        </authorList>
    </citation>
    <scope>NUCLEOTIDE SEQUENCE</scope>
    <source>
        <strain evidence="1">DSM 3403</strain>
    </source>
</reference>
<accession>H8KXX1</accession>
<dbReference type="Proteomes" id="UP000007590">
    <property type="component" value="Chromosome"/>
</dbReference>
<dbReference type="SUPFAM" id="SSF53474">
    <property type="entry name" value="alpha/beta-Hydrolases"/>
    <property type="match status" value="1"/>
</dbReference>
<dbReference type="GO" id="GO:0016787">
    <property type="term" value="F:hydrolase activity"/>
    <property type="evidence" value="ECO:0007669"/>
    <property type="project" value="UniProtKB-KW"/>
</dbReference>